<dbReference type="GO" id="GO:0005634">
    <property type="term" value="C:nucleus"/>
    <property type="evidence" value="ECO:0007669"/>
    <property type="project" value="UniProtKB-SubCell"/>
</dbReference>
<feature type="region of interest" description="Disordered" evidence="5">
    <location>
        <begin position="258"/>
        <end position="292"/>
    </location>
</feature>
<gene>
    <name evidence="7" type="ORF">MAM1_0313d09555</name>
</gene>
<evidence type="ECO:0000313" key="7">
    <source>
        <dbReference type="EMBL" id="GAN10021.1"/>
    </source>
</evidence>
<feature type="domain" description="Velvet" evidence="6">
    <location>
        <begin position="9"/>
        <end position="180"/>
    </location>
</feature>
<evidence type="ECO:0000256" key="1">
    <source>
        <dbReference type="ARBA" id="ARBA00004123"/>
    </source>
</evidence>
<evidence type="ECO:0000256" key="4">
    <source>
        <dbReference type="ARBA" id="ARBA00023242"/>
    </source>
</evidence>
<dbReference type="OrthoDB" id="5599552at2759"/>
<evidence type="ECO:0000256" key="5">
    <source>
        <dbReference type="SAM" id="MobiDB-lite"/>
    </source>
</evidence>
<name>A0A0C9MGY8_9FUNG</name>
<proteinExistence type="predicted"/>
<evidence type="ECO:0000259" key="6">
    <source>
        <dbReference type="PROSITE" id="PS51821"/>
    </source>
</evidence>
<dbReference type="Gene3D" id="2.60.40.3960">
    <property type="entry name" value="Velvet domain"/>
    <property type="match status" value="1"/>
</dbReference>
<keyword evidence="2" id="KW-0805">Transcription regulation</keyword>
<dbReference type="InterPro" id="IPR021740">
    <property type="entry name" value="Velvet"/>
</dbReference>
<dbReference type="PANTHER" id="PTHR33572">
    <property type="entry name" value="SPORE DEVELOPMENT REGULATOR VOSA"/>
    <property type="match status" value="1"/>
</dbReference>
<dbReference type="STRING" id="91626.A0A0C9MGY8"/>
<keyword evidence="3" id="KW-0804">Transcription</keyword>
<dbReference type="InterPro" id="IPR037525">
    <property type="entry name" value="Velvet_dom"/>
</dbReference>
<keyword evidence="8" id="KW-1185">Reference proteome</keyword>
<evidence type="ECO:0000256" key="3">
    <source>
        <dbReference type="ARBA" id="ARBA00023163"/>
    </source>
</evidence>
<organism evidence="7">
    <name type="scientific">Mucor ambiguus</name>
    <dbReference type="NCBI Taxonomy" id="91626"/>
    <lineage>
        <taxon>Eukaryota</taxon>
        <taxon>Fungi</taxon>
        <taxon>Fungi incertae sedis</taxon>
        <taxon>Mucoromycota</taxon>
        <taxon>Mucoromycotina</taxon>
        <taxon>Mucoromycetes</taxon>
        <taxon>Mucorales</taxon>
        <taxon>Mucorineae</taxon>
        <taxon>Mucoraceae</taxon>
        <taxon>Mucor</taxon>
    </lineage>
</organism>
<dbReference type="EMBL" id="DF836602">
    <property type="protein sequence ID" value="GAN10021.1"/>
    <property type="molecule type" value="Genomic_DNA"/>
</dbReference>
<reference evidence="7" key="1">
    <citation type="submission" date="2014-09" db="EMBL/GenBank/DDBJ databases">
        <title>Draft genome sequence of an oleaginous Mucoromycotina fungus Mucor ambiguus NBRC6742.</title>
        <authorList>
            <person name="Takeda I."/>
            <person name="Yamane N."/>
            <person name="Morita T."/>
            <person name="Tamano K."/>
            <person name="Machida M."/>
            <person name="Baker S."/>
            <person name="Koike H."/>
        </authorList>
    </citation>
    <scope>NUCLEOTIDE SEQUENCE</scope>
    <source>
        <strain evidence="7">NBRC 6742</strain>
    </source>
</reference>
<dbReference type="Pfam" id="PF11754">
    <property type="entry name" value="Velvet"/>
    <property type="match status" value="2"/>
</dbReference>
<dbReference type="AlphaFoldDB" id="A0A0C9MGY8"/>
<sequence length="351" mass="39405">MDSSLSQLSSDRDYGIILRQQPTRAKISVPNERDKRSIEPPPIVQMQWINFSNEEKKQSLQSPFYFVMVNIVHAETPNTASPLPTKEYLSGATVSSLYRLRDIDNTDGGFFVFGDLAVRKQGYFRLYFSLFEMIDGIVENRKNILSNAFTVYTTKQYPGPMESTFLSRAFSDQGVKIRVRKNHQLSTTFPSTTSRPPSKKKSRTNIAVVARKRKLDNDTSICHQPLKKEVLSPPSYASDNIVHFGRWQSSLYKCKPTSLSNNSATTNNDHASNTPPSPSMTSSPTLSTCSSSNNNSNNNIYLPPISKLSSCNITSIAAPPFYQLPPLREIINNKHSGEAYTSFPIDTSFFK</sequence>
<accession>A0A0C9MGY8</accession>
<evidence type="ECO:0000313" key="8">
    <source>
        <dbReference type="Proteomes" id="UP000053815"/>
    </source>
</evidence>
<dbReference type="PROSITE" id="PS51821">
    <property type="entry name" value="VELVET"/>
    <property type="match status" value="1"/>
</dbReference>
<evidence type="ECO:0000256" key="2">
    <source>
        <dbReference type="ARBA" id="ARBA00023015"/>
    </source>
</evidence>
<protein>
    <recommendedName>
        <fullName evidence="6">Velvet domain-containing protein</fullName>
    </recommendedName>
</protein>
<keyword evidence="4" id="KW-0539">Nucleus</keyword>
<dbReference type="InterPro" id="IPR038491">
    <property type="entry name" value="Velvet_dom_sf"/>
</dbReference>
<comment type="subcellular location">
    <subcellularLocation>
        <location evidence="1">Nucleus</location>
    </subcellularLocation>
</comment>
<dbReference type="PANTHER" id="PTHR33572:SF18">
    <property type="entry name" value="SPORE DEVELOPMENT REGULATOR VOSA"/>
    <property type="match status" value="1"/>
</dbReference>
<dbReference type="Proteomes" id="UP000053815">
    <property type="component" value="Unassembled WGS sequence"/>
</dbReference>